<dbReference type="InterPro" id="IPR036028">
    <property type="entry name" value="SH3-like_dom_sf"/>
</dbReference>
<dbReference type="PANTHER" id="PTHR15735">
    <property type="entry name" value="FCH AND DOUBLE SH3 DOMAINS PROTEIN"/>
    <property type="match status" value="1"/>
</dbReference>
<dbReference type="VEuPathDB" id="FungiDB:AAP_03329"/>
<dbReference type="PANTHER" id="PTHR15735:SF21">
    <property type="entry name" value="PROTEIN NERVOUS WRECK"/>
    <property type="match status" value="1"/>
</dbReference>
<dbReference type="InterPro" id="IPR035459">
    <property type="entry name" value="Bzz1_SH3_1"/>
</dbReference>
<dbReference type="Proteomes" id="UP000242877">
    <property type="component" value="Unassembled WGS sequence"/>
</dbReference>
<dbReference type="FunFam" id="2.30.30.40:FF:000161">
    <property type="entry name" value="Actin polymerization protein Bzz1"/>
    <property type="match status" value="1"/>
</dbReference>
<evidence type="ECO:0000259" key="15">
    <source>
        <dbReference type="PROSITE" id="PS51741"/>
    </source>
</evidence>
<comment type="function">
    <text evidence="7">Plays a role in endocytosis and trafficking to the vacuole. Functions with type I myosins to restore polarity of the actin cytoskeleton after NaCl stress.</text>
</comment>
<evidence type="ECO:0000259" key="14">
    <source>
        <dbReference type="PROSITE" id="PS50002"/>
    </source>
</evidence>
<evidence type="ECO:0000256" key="5">
    <source>
        <dbReference type="ARBA" id="ARBA00029697"/>
    </source>
</evidence>
<evidence type="ECO:0000256" key="13">
    <source>
        <dbReference type="SAM" id="MobiDB-lite"/>
    </source>
</evidence>
<feature type="compositionally biased region" description="Polar residues" evidence="13">
    <location>
        <begin position="426"/>
        <end position="473"/>
    </location>
</feature>
<feature type="compositionally biased region" description="Low complexity" evidence="13">
    <location>
        <begin position="576"/>
        <end position="593"/>
    </location>
</feature>
<dbReference type="CDD" id="cd11912">
    <property type="entry name" value="SH3_Bzz1_1"/>
    <property type="match status" value="1"/>
</dbReference>
<feature type="domain" description="SH3" evidence="14">
    <location>
        <begin position="507"/>
        <end position="567"/>
    </location>
</feature>
<dbReference type="GO" id="GO:0030864">
    <property type="term" value="C:cortical actin cytoskeleton"/>
    <property type="evidence" value="ECO:0007669"/>
    <property type="project" value="UniProtKB-ARBA"/>
</dbReference>
<evidence type="ECO:0000313" key="17">
    <source>
        <dbReference type="Proteomes" id="UP000242877"/>
    </source>
</evidence>
<dbReference type="AlphaFoldDB" id="A0A162ICU4"/>
<sequence length="670" mass="74231">MAAADISNSPFFGAELKVSLGIEWLDDIQSFYRERSAIEKEYAQKIIQLCRRHHERCSRKFGTLSVGETPTMTPGSLINGSLETWRTQLVAVEKSAQDREEFAGELVKQVADPMRWRAMNFEELRKAHANYANTLEKERDDSYADLKKTKDKYDAVCQELENKRSKAQSAYDRGKDKAQMAFQQQMEEMNNMKNTYLIAINVTNKLKERYYNEYLPEVIDGLQVLNESRVSALNGYWTLAMKLEKTTLEKNTEQVTTVISEIPRNDPKLDSLMFAQHNIPQFAEPPDMAFIPSPVWSDDAVMVTDESAKVFLMNVLTRSKANVNKLKADADSKRSEVEVQKKGLQMARNGEIKASQLSVTNGLFDTEHQLHKLDRKLLECAAEIAIITATCEMKVPASCPGEMSKEDKKQLKARRQEEVSKRNAAKTASNGDLSTVNGSSENVGSRLTRQNTMTSLSSRTSATGLNRSVSGSNGIDEVISESGGASTARRSMLGPLPSHKSSAEGPFSAATGKMLYTFTAKDPEEVSVDSGVEVTVIEPDTGSGWTRVRKGSSTGLVPTSYLDLSSHSADQKRPTSNRSNASSASFANSLHSNGTISGKRRGPAVAPRRGAKKLQYVIALYDYEARTEAEFSFSEGDRFVLVNRDSGNGWSDVERDGVVKCVPANYVQLC</sequence>
<evidence type="ECO:0000256" key="3">
    <source>
        <dbReference type="ARBA" id="ARBA00022443"/>
    </source>
</evidence>
<feature type="compositionally biased region" description="Basic and acidic residues" evidence="13">
    <location>
        <begin position="403"/>
        <end position="421"/>
    </location>
</feature>
<evidence type="ECO:0000256" key="9">
    <source>
        <dbReference type="ARBA" id="ARBA00074946"/>
    </source>
</evidence>
<dbReference type="SUPFAM" id="SSF50044">
    <property type="entry name" value="SH3-domain"/>
    <property type="match status" value="2"/>
</dbReference>
<proteinExistence type="inferred from homology"/>
<dbReference type="InterPro" id="IPR027267">
    <property type="entry name" value="AH/BAR_dom_sf"/>
</dbReference>
<comment type="similarity">
    <text evidence="8">Belongs to the BZZ1 family.</text>
</comment>
<gene>
    <name evidence="16" type="ORF">AAP_03329</name>
</gene>
<dbReference type="Pfam" id="PF14604">
    <property type="entry name" value="SH3_9"/>
    <property type="match status" value="2"/>
</dbReference>
<evidence type="ECO:0000256" key="7">
    <source>
        <dbReference type="ARBA" id="ARBA00054085"/>
    </source>
</evidence>
<feature type="coiled-coil region" evidence="12">
    <location>
        <begin position="121"/>
        <end position="195"/>
    </location>
</feature>
<dbReference type="PROSITE" id="PS51741">
    <property type="entry name" value="F_BAR"/>
    <property type="match status" value="1"/>
</dbReference>
<dbReference type="GO" id="GO:0030833">
    <property type="term" value="P:regulation of actin filament polymerization"/>
    <property type="evidence" value="ECO:0007669"/>
    <property type="project" value="TreeGrafter"/>
</dbReference>
<dbReference type="SUPFAM" id="SSF103657">
    <property type="entry name" value="BAR/IMD domain-like"/>
    <property type="match status" value="1"/>
</dbReference>
<dbReference type="InterPro" id="IPR001452">
    <property type="entry name" value="SH3_domain"/>
</dbReference>
<feature type="domain" description="F-BAR" evidence="15">
    <location>
        <begin position="1"/>
        <end position="270"/>
    </location>
</feature>
<feature type="region of interest" description="Disordered" evidence="13">
    <location>
        <begin position="397"/>
        <end position="505"/>
    </location>
</feature>
<evidence type="ECO:0000256" key="8">
    <source>
        <dbReference type="ARBA" id="ARBA00061387"/>
    </source>
</evidence>
<dbReference type="Gene3D" id="1.20.1270.60">
    <property type="entry name" value="Arfaptin homology (AH) domain/BAR domain"/>
    <property type="match status" value="1"/>
</dbReference>
<evidence type="ECO:0000256" key="4">
    <source>
        <dbReference type="ARBA" id="ARBA00023054"/>
    </source>
</evidence>
<keyword evidence="4 11" id="KW-0175">Coiled coil</keyword>
<evidence type="ECO:0000256" key="11">
    <source>
        <dbReference type="PROSITE-ProRule" id="PRU01077"/>
    </source>
</evidence>
<organism evidence="16 17">
    <name type="scientific">Ascosphaera apis ARSEF 7405</name>
    <dbReference type="NCBI Taxonomy" id="392613"/>
    <lineage>
        <taxon>Eukaryota</taxon>
        <taxon>Fungi</taxon>
        <taxon>Dikarya</taxon>
        <taxon>Ascomycota</taxon>
        <taxon>Pezizomycotina</taxon>
        <taxon>Eurotiomycetes</taxon>
        <taxon>Eurotiomycetidae</taxon>
        <taxon>Onygenales</taxon>
        <taxon>Ascosphaeraceae</taxon>
        <taxon>Ascosphaera</taxon>
    </lineage>
</organism>
<dbReference type="SMART" id="SM00055">
    <property type="entry name" value="FCH"/>
    <property type="match status" value="1"/>
</dbReference>
<accession>A0A162ICU4</accession>
<dbReference type="GO" id="GO:0045010">
    <property type="term" value="P:actin nucleation"/>
    <property type="evidence" value="ECO:0007669"/>
    <property type="project" value="UniProtKB-ARBA"/>
</dbReference>
<evidence type="ECO:0000256" key="2">
    <source>
        <dbReference type="ARBA" id="ARBA00017350"/>
    </source>
</evidence>
<dbReference type="EMBL" id="AZGZ01000013">
    <property type="protein sequence ID" value="KZZ91623.1"/>
    <property type="molecule type" value="Genomic_DNA"/>
</dbReference>
<dbReference type="SMART" id="SM00326">
    <property type="entry name" value="SH3"/>
    <property type="match status" value="2"/>
</dbReference>
<dbReference type="Gene3D" id="2.30.30.40">
    <property type="entry name" value="SH3 Domains"/>
    <property type="match status" value="2"/>
</dbReference>
<comment type="caution">
    <text evidence="16">The sequence shown here is derived from an EMBL/GenBank/DDBJ whole genome shotgun (WGS) entry which is preliminary data.</text>
</comment>
<name>A0A162ICU4_9EURO</name>
<keyword evidence="3 10" id="KW-0728">SH3 domain</keyword>
<evidence type="ECO:0000313" key="16">
    <source>
        <dbReference type="EMBL" id="KZZ91623.1"/>
    </source>
</evidence>
<evidence type="ECO:0000256" key="1">
    <source>
        <dbReference type="ARBA" id="ARBA00016255"/>
    </source>
</evidence>
<dbReference type="OrthoDB" id="8783038at2759"/>
<protein>
    <recommendedName>
        <fullName evidence="2">High osmolarity signaling protein SHO1</fullName>
    </recommendedName>
    <alternativeName>
        <fullName evidence="1">High osmolarity signaling protein sho1</fullName>
    </alternativeName>
    <alternativeName>
        <fullName evidence="5 6">Osmosensor SHO1</fullName>
    </alternativeName>
    <alternativeName>
        <fullName evidence="9">Protein BZZ1</fullName>
    </alternativeName>
</protein>
<dbReference type="InterPro" id="IPR031160">
    <property type="entry name" value="F_BAR_dom"/>
</dbReference>
<dbReference type="FunFam" id="1.20.1270.60:FF:000060">
    <property type="entry name" value="Actin polymerization protein Bzz1"/>
    <property type="match status" value="1"/>
</dbReference>
<feature type="domain" description="SH3" evidence="14">
    <location>
        <begin position="612"/>
        <end position="670"/>
    </location>
</feature>
<dbReference type="PROSITE" id="PS50002">
    <property type="entry name" value="SH3"/>
    <property type="match status" value="2"/>
</dbReference>
<feature type="region of interest" description="Disordered" evidence="13">
    <location>
        <begin position="565"/>
        <end position="607"/>
    </location>
</feature>
<reference evidence="16 17" key="1">
    <citation type="journal article" date="2016" name="Genome Biol. Evol.">
        <title>Divergent and convergent evolution of fungal pathogenicity.</title>
        <authorList>
            <person name="Shang Y."/>
            <person name="Xiao G."/>
            <person name="Zheng P."/>
            <person name="Cen K."/>
            <person name="Zhan S."/>
            <person name="Wang C."/>
        </authorList>
    </citation>
    <scope>NUCLEOTIDE SEQUENCE [LARGE SCALE GENOMIC DNA]</scope>
    <source>
        <strain evidence="16 17">ARSEF 7405</strain>
    </source>
</reference>
<evidence type="ECO:0000256" key="6">
    <source>
        <dbReference type="ARBA" id="ARBA00030785"/>
    </source>
</evidence>
<evidence type="ECO:0000256" key="12">
    <source>
        <dbReference type="SAM" id="Coils"/>
    </source>
</evidence>
<dbReference type="Pfam" id="PF00611">
    <property type="entry name" value="FCH"/>
    <property type="match status" value="1"/>
</dbReference>
<dbReference type="InterPro" id="IPR001060">
    <property type="entry name" value="FCH_dom"/>
</dbReference>
<keyword evidence="17" id="KW-1185">Reference proteome</keyword>
<evidence type="ECO:0000256" key="10">
    <source>
        <dbReference type="PROSITE-ProRule" id="PRU00192"/>
    </source>
</evidence>